<dbReference type="EMBL" id="CP063362">
    <property type="protein sequence ID" value="QRG06772.1"/>
    <property type="molecule type" value="Genomic_DNA"/>
</dbReference>
<dbReference type="CDD" id="cd06558">
    <property type="entry name" value="crotonase-like"/>
    <property type="match status" value="1"/>
</dbReference>
<name>A0A974SIT5_9HYPH</name>
<evidence type="ECO:0000256" key="2">
    <source>
        <dbReference type="ARBA" id="ARBA00023239"/>
    </source>
</evidence>
<evidence type="ECO:0000313" key="6">
    <source>
        <dbReference type="Proteomes" id="UP000596427"/>
    </source>
</evidence>
<dbReference type="InterPro" id="IPR001753">
    <property type="entry name" value="Enoyl-CoA_hydra/iso"/>
</dbReference>
<organism evidence="5 6">
    <name type="scientific">Xanthobacter dioxanivorans</name>
    <dbReference type="NCBI Taxonomy" id="2528964"/>
    <lineage>
        <taxon>Bacteria</taxon>
        <taxon>Pseudomonadati</taxon>
        <taxon>Pseudomonadota</taxon>
        <taxon>Alphaproteobacteria</taxon>
        <taxon>Hyphomicrobiales</taxon>
        <taxon>Xanthobacteraceae</taxon>
        <taxon>Xanthobacter</taxon>
    </lineage>
</organism>
<keyword evidence="2" id="KW-0456">Lyase</keyword>
<dbReference type="Gene3D" id="1.10.12.10">
    <property type="entry name" value="Lyase 2-enoyl-coa Hydratase, Chain A, domain 2"/>
    <property type="match status" value="1"/>
</dbReference>
<feature type="region of interest" description="Disordered" evidence="4">
    <location>
        <begin position="268"/>
        <end position="297"/>
    </location>
</feature>
<feature type="compositionally biased region" description="Basic and acidic residues" evidence="4">
    <location>
        <begin position="275"/>
        <end position="297"/>
    </location>
</feature>
<sequence>MSESVVLLEIADRIATVTLNDPDRRNPVTGNEMIAGLLNAFDQAQRDPEVSVMILTGADPAFCAGGDIKEMSDPESVFRKDPLAAADSYITGIQRIPLALYNLDIPTIAAVNGPAVGAGCDLTMMCDMRIASEKAKFGEVFLNLGIIPGDAGSWFLTRRLGHQKAAELTFTGRVVGAEEALELGMVLEVVPHGDLMARARERAAVIAAKPPRAVRVAKRLMRNAERMDLPDFLNAAAAYQALMHQTKDHHEALAAFLEKRKPAFFGDRQIGLADDPLRPEETSSDRQDVEPSRTWSD</sequence>
<dbReference type="KEGG" id="xdi:EZH22_28550"/>
<accession>A0A974SIT5</accession>
<dbReference type="Proteomes" id="UP000596427">
    <property type="component" value="Chromosome"/>
</dbReference>
<proteinExistence type="inferred from homology"/>
<evidence type="ECO:0000256" key="3">
    <source>
        <dbReference type="RuleBase" id="RU003707"/>
    </source>
</evidence>
<dbReference type="SUPFAM" id="SSF52096">
    <property type="entry name" value="ClpP/crotonase"/>
    <property type="match status" value="1"/>
</dbReference>
<keyword evidence="6" id="KW-1185">Reference proteome</keyword>
<dbReference type="Gene3D" id="3.90.226.10">
    <property type="entry name" value="2-enoyl-CoA Hydratase, Chain A, domain 1"/>
    <property type="match status" value="1"/>
</dbReference>
<evidence type="ECO:0000313" key="5">
    <source>
        <dbReference type="EMBL" id="QRG06772.1"/>
    </source>
</evidence>
<dbReference type="Pfam" id="PF00378">
    <property type="entry name" value="ECH_1"/>
    <property type="match status" value="1"/>
</dbReference>
<evidence type="ECO:0000256" key="1">
    <source>
        <dbReference type="ARBA" id="ARBA00005254"/>
    </source>
</evidence>
<reference evidence="5 6" key="1">
    <citation type="submission" date="2020-10" db="EMBL/GenBank/DDBJ databases">
        <title>Degradation of 1,4-Dioxane by Xanthobacter sp. YN2, via a Novel Group-2 Soluble Di-Iron Monooxygenase.</title>
        <authorList>
            <person name="Ma F."/>
            <person name="Wang Y."/>
            <person name="Yang J."/>
            <person name="Guo H."/>
            <person name="Su D."/>
            <person name="Yu L."/>
        </authorList>
    </citation>
    <scope>NUCLEOTIDE SEQUENCE [LARGE SCALE GENOMIC DNA]</scope>
    <source>
        <strain evidence="5 6">YN2</strain>
    </source>
</reference>
<dbReference type="AlphaFoldDB" id="A0A974SIT5"/>
<dbReference type="InterPro" id="IPR029045">
    <property type="entry name" value="ClpP/crotonase-like_dom_sf"/>
</dbReference>
<dbReference type="GO" id="GO:0016829">
    <property type="term" value="F:lyase activity"/>
    <property type="evidence" value="ECO:0007669"/>
    <property type="project" value="UniProtKB-KW"/>
</dbReference>
<dbReference type="InterPro" id="IPR014748">
    <property type="entry name" value="Enoyl-CoA_hydra_C"/>
</dbReference>
<dbReference type="GO" id="GO:0006635">
    <property type="term" value="P:fatty acid beta-oxidation"/>
    <property type="evidence" value="ECO:0007669"/>
    <property type="project" value="TreeGrafter"/>
</dbReference>
<gene>
    <name evidence="5" type="ORF">EZH22_28550</name>
</gene>
<dbReference type="PANTHER" id="PTHR11941">
    <property type="entry name" value="ENOYL-COA HYDRATASE-RELATED"/>
    <property type="match status" value="1"/>
</dbReference>
<dbReference type="PANTHER" id="PTHR11941:SF54">
    <property type="entry name" value="ENOYL-COA HYDRATASE, MITOCHONDRIAL"/>
    <property type="match status" value="1"/>
</dbReference>
<dbReference type="PROSITE" id="PS00166">
    <property type="entry name" value="ENOYL_COA_HYDRATASE"/>
    <property type="match status" value="1"/>
</dbReference>
<dbReference type="InterPro" id="IPR018376">
    <property type="entry name" value="Enoyl-CoA_hyd/isom_CS"/>
</dbReference>
<comment type="similarity">
    <text evidence="1 3">Belongs to the enoyl-CoA hydratase/isomerase family.</text>
</comment>
<evidence type="ECO:0000256" key="4">
    <source>
        <dbReference type="SAM" id="MobiDB-lite"/>
    </source>
</evidence>
<dbReference type="RefSeq" id="WP_203193686.1">
    <property type="nucleotide sequence ID" value="NZ_CP063362.1"/>
</dbReference>
<protein>
    <submittedName>
        <fullName evidence="5">Enoyl-CoA hydratase/isomerase family protein</fullName>
    </submittedName>
</protein>